<sequence>MTQPTPVVNGQLIGLTHYASRALLERVLTRTGTTFTQSVILRSLASHGGILERRSLVNFAHDALKIVDESEVRTAVEELVAGQLLATSADDRVSFTDDGRELFDHIQDGGKEVASRLYAGIPQKDLEAAGRVLALVLRRANAELAAA</sequence>
<dbReference type="EMBL" id="JAYWVC010000018">
    <property type="protein sequence ID" value="MED7822061.1"/>
    <property type="molecule type" value="Genomic_DNA"/>
</dbReference>
<dbReference type="Gene3D" id="1.10.10.10">
    <property type="entry name" value="Winged helix-like DNA-binding domain superfamily/Winged helix DNA-binding domain"/>
    <property type="match status" value="1"/>
</dbReference>
<accession>A0ABU7FDN4</accession>
<proteinExistence type="predicted"/>
<comment type="caution">
    <text evidence="1">The sequence shown here is derived from an EMBL/GenBank/DDBJ whole genome shotgun (WGS) entry which is preliminary data.</text>
</comment>
<dbReference type="InterPro" id="IPR036388">
    <property type="entry name" value="WH-like_DNA-bd_sf"/>
</dbReference>
<organism evidence="1 2">
    <name type="scientific">Streptomyces chiangmaiensis</name>
    <dbReference type="NCBI Taxonomy" id="766497"/>
    <lineage>
        <taxon>Bacteria</taxon>
        <taxon>Bacillati</taxon>
        <taxon>Actinomycetota</taxon>
        <taxon>Actinomycetes</taxon>
        <taxon>Kitasatosporales</taxon>
        <taxon>Streptomycetaceae</taxon>
        <taxon>Streptomyces</taxon>
    </lineage>
</organism>
<dbReference type="Proteomes" id="UP001333996">
    <property type="component" value="Unassembled WGS sequence"/>
</dbReference>
<dbReference type="SUPFAM" id="SSF46785">
    <property type="entry name" value="Winged helix' DNA-binding domain"/>
    <property type="match status" value="1"/>
</dbReference>
<protein>
    <submittedName>
        <fullName evidence="1">MarR family transcriptional regulator</fullName>
    </submittedName>
</protein>
<reference evidence="1" key="1">
    <citation type="submission" date="2024-01" db="EMBL/GenBank/DDBJ databases">
        <title>First draft genome sequence data of TA4-1, the type strain of Gram-positive actinobacterium Streptomyces chiangmaiensis.</title>
        <authorList>
            <person name="Yasawong M."/>
            <person name="Nantapong N."/>
        </authorList>
    </citation>
    <scope>NUCLEOTIDE SEQUENCE</scope>
    <source>
        <strain evidence="1">TA4-1</strain>
    </source>
</reference>
<dbReference type="RefSeq" id="WP_329506372.1">
    <property type="nucleotide sequence ID" value="NZ_BAAAYZ010000028.1"/>
</dbReference>
<gene>
    <name evidence="1" type="ORF">VXC91_08710</name>
</gene>
<evidence type="ECO:0000313" key="2">
    <source>
        <dbReference type="Proteomes" id="UP001333996"/>
    </source>
</evidence>
<keyword evidence="2" id="KW-1185">Reference proteome</keyword>
<evidence type="ECO:0000313" key="1">
    <source>
        <dbReference type="EMBL" id="MED7822061.1"/>
    </source>
</evidence>
<name>A0ABU7FDN4_9ACTN</name>
<dbReference type="InterPro" id="IPR036390">
    <property type="entry name" value="WH_DNA-bd_sf"/>
</dbReference>